<evidence type="ECO:0000256" key="4">
    <source>
        <dbReference type="ARBA" id="ARBA00023125"/>
    </source>
</evidence>
<evidence type="ECO:0000256" key="7">
    <source>
        <dbReference type="SAM" id="MobiDB-lite"/>
    </source>
</evidence>
<keyword evidence="5" id="KW-0804">Transcription</keyword>
<feature type="compositionally biased region" description="Low complexity" evidence="7">
    <location>
        <begin position="552"/>
        <end position="561"/>
    </location>
</feature>
<feature type="compositionally biased region" description="Polar residues" evidence="7">
    <location>
        <begin position="528"/>
        <end position="551"/>
    </location>
</feature>
<accession>A0A2C6LAB9</accession>
<protein>
    <submittedName>
        <fullName evidence="8">Snrna-activating of 50 kDa mw carboxy-terminal protein</fullName>
    </submittedName>
</protein>
<feature type="compositionally biased region" description="Basic and acidic residues" evidence="7">
    <location>
        <begin position="510"/>
        <end position="527"/>
    </location>
</feature>
<dbReference type="InterPro" id="IPR022042">
    <property type="entry name" value="snRNA-activating_su3"/>
</dbReference>
<dbReference type="EMBL" id="MIGC01000921">
    <property type="protein sequence ID" value="PHJ23956.1"/>
    <property type="molecule type" value="Genomic_DNA"/>
</dbReference>
<feature type="region of interest" description="Disordered" evidence="7">
    <location>
        <begin position="952"/>
        <end position="979"/>
    </location>
</feature>
<comment type="similarity">
    <text evidence="2">Belongs to the SNAPC3/SRD2 family.</text>
</comment>
<dbReference type="RefSeq" id="XP_067925630.1">
    <property type="nucleotide sequence ID" value="XM_068062402.1"/>
</dbReference>
<organism evidence="8 9">
    <name type="scientific">Cystoisospora suis</name>
    <dbReference type="NCBI Taxonomy" id="483139"/>
    <lineage>
        <taxon>Eukaryota</taxon>
        <taxon>Sar</taxon>
        <taxon>Alveolata</taxon>
        <taxon>Apicomplexa</taxon>
        <taxon>Conoidasida</taxon>
        <taxon>Coccidia</taxon>
        <taxon>Eucoccidiorida</taxon>
        <taxon>Eimeriorina</taxon>
        <taxon>Sarcocystidae</taxon>
        <taxon>Cystoisospora</taxon>
    </lineage>
</organism>
<sequence length="1004" mass="111064">MSLRPARNPHSGNRPHHSILLCLHQQLPVPPHQDLEPRQHPDDNGVSPLTSHDGDASASSVRNLFNRSPPGTNTCSEATSSSRVHLAAASGHPLSSGNKDSRSRGEQELLDKCDPLLSNFQVLEEGFVHPLPFCPPSEFLWGRASAERPQNFGDYFPSVYHADPEMYRQLLQRHFGKQKQAESVRAEEAEGVPAELQEEYLDFTPAASFKSKVLSPLNFRARVRKVDEALRQLNVPPPPQLLPLRFEKFAQHARQRTGALALRHSWERTRTGAVPESRKEITQATRGESDEVESEQKASVQEASGPAENWARGNDGPRSRSARRPGSLEYVSSSSSVSVCFSSLAACDASSPASSPGSADRVSVSRCTPDSVDVSCSSYRAARSLASYFGFFLCAGVRVPCPAETVAWCVTRELYGWDSKLDPSVRSNLLDNLKHSRAKRFNRFACRIAWPPLAALCPYSELNIKAAYKRVIPLQTYQLVQNLYRSRFNRQTNLHNFAVDQHAIKQKAFATRESDQNTKRAGARKDTSASSQNQTKRSQGGTGQEEQCVQASNSSESESSSLRFNTNTGASATMSAPLRSFSCVAFPRVQASEIIVSVAVYHSTKGTKLASFDLLSSQSLLDLRDALLGCCESEFQPGVPLFPGSCFVIDGIIYPDARDPTSTSEYADVLVEHLRYSGKLATKTKITLPGNQPARKGVLQHGLASREQPYRGYGDNTLEQHEEPEKLQSSVDVCPQREGSGMLGRRQVLERRRELLQDKHTGETVEREVCIVVEPPLKRLDGTLRTGEVEGESGTAIQHGNASIGSLTSEALQDLTCGDTALSSSDAGEECEAEEEFVIIPQHEAVLNDMRVPLRSPACFLHQGSCEHRVFFWNFRQFDPKRDCTYSGAYPVRTYKPALKTIACRACEQSLASKGVANSVLCSVYNPTFLCDSCYSLLFGDQLQRRMWREEVRNDKSRGDRSNFDSESSGQRQSQDRGNSGIRWEALPADDCDPFAVHFDLFNG</sequence>
<feature type="compositionally biased region" description="Basic and acidic residues" evidence="7">
    <location>
        <begin position="952"/>
        <end position="964"/>
    </location>
</feature>
<evidence type="ECO:0000313" key="8">
    <source>
        <dbReference type="EMBL" id="PHJ23956.1"/>
    </source>
</evidence>
<dbReference type="GO" id="GO:0019185">
    <property type="term" value="C:snRNA-activating protein complex"/>
    <property type="evidence" value="ECO:0007669"/>
    <property type="project" value="TreeGrafter"/>
</dbReference>
<dbReference type="GO" id="GO:0042796">
    <property type="term" value="P:snRNA transcription by RNA polymerase III"/>
    <property type="evidence" value="ECO:0007669"/>
    <property type="project" value="TreeGrafter"/>
</dbReference>
<dbReference type="GO" id="GO:0001006">
    <property type="term" value="F:RNA polymerase III type 3 promoter sequence-specific DNA binding"/>
    <property type="evidence" value="ECO:0007669"/>
    <property type="project" value="TreeGrafter"/>
</dbReference>
<feature type="region of interest" description="Disordered" evidence="7">
    <location>
        <begin position="28"/>
        <end position="107"/>
    </location>
</feature>
<feature type="region of interest" description="Disordered" evidence="7">
    <location>
        <begin position="260"/>
        <end position="327"/>
    </location>
</feature>
<dbReference type="Pfam" id="PF12251">
    <property type="entry name" value="SNAPC3"/>
    <property type="match status" value="1"/>
</dbReference>
<evidence type="ECO:0000256" key="2">
    <source>
        <dbReference type="ARBA" id="ARBA00010410"/>
    </source>
</evidence>
<dbReference type="GeneID" id="94425613"/>
<dbReference type="AlphaFoldDB" id="A0A2C6LAB9"/>
<dbReference type="GO" id="GO:0005634">
    <property type="term" value="C:nucleus"/>
    <property type="evidence" value="ECO:0007669"/>
    <property type="project" value="UniProtKB-SubCell"/>
</dbReference>
<name>A0A2C6LAB9_9APIC</name>
<keyword evidence="9" id="KW-1185">Reference proteome</keyword>
<keyword evidence="6" id="KW-0539">Nucleus</keyword>
<feature type="region of interest" description="Disordered" evidence="7">
    <location>
        <begin position="691"/>
        <end position="736"/>
    </location>
</feature>
<evidence type="ECO:0000313" key="9">
    <source>
        <dbReference type="Proteomes" id="UP000221165"/>
    </source>
</evidence>
<evidence type="ECO:0000256" key="6">
    <source>
        <dbReference type="ARBA" id="ARBA00023242"/>
    </source>
</evidence>
<keyword evidence="4" id="KW-0238">DNA-binding</keyword>
<feature type="compositionally biased region" description="Polar residues" evidence="7">
    <location>
        <begin position="965"/>
        <end position="978"/>
    </location>
</feature>
<dbReference type="VEuPathDB" id="ToxoDB:CSUI_002200"/>
<dbReference type="Proteomes" id="UP000221165">
    <property type="component" value="Unassembled WGS sequence"/>
</dbReference>
<dbReference type="GO" id="GO:0003681">
    <property type="term" value="F:bent DNA binding"/>
    <property type="evidence" value="ECO:0007669"/>
    <property type="project" value="TreeGrafter"/>
</dbReference>
<comment type="subcellular location">
    <subcellularLocation>
        <location evidence="1">Nucleus</location>
    </subcellularLocation>
</comment>
<reference evidence="8 9" key="1">
    <citation type="journal article" date="2017" name="Int. J. Parasitol.">
        <title>The genome of the protozoan parasite Cystoisospora suis and a reverse vaccinology approach to identify vaccine candidates.</title>
        <authorList>
            <person name="Palmieri N."/>
            <person name="Shrestha A."/>
            <person name="Ruttkowski B."/>
            <person name="Beck T."/>
            <person name="Vogl C."/>
            <person name="Tomley F."/>
            <person name="Blake D.P."/>
            <person name="Joachim A."/>
        </authorList>
    </citation>
    <scope>NUCLEOTIDE SEQUENCE [LARGE SCALE GENOMIC DNA]</scope>
    <source>
        <strain evidence="8 9">Wien I</strain>
    </source>
</reference>
<evidence type="ECO:0000256" key="5">
    <source>
        <dbReference type="ARBA" id="ARBA00023163"/>
    </source>
</evidence>
<dbReference type="GO" id="GO:0000978">
    <property type="term" value="F:RNA polymerase II cis-regulatory region sequence-specific DNA binding"/>
    <property type="evidence" value="ECO:0007669"/>
    <property type="project" value="TreeGrafter"/>
</dbReference>
<feature type="compositionally biased region" description="Basic and acidic residues" evidence="7">
    <location>
        <begin position="264"/>
        <end position="281"/>
    </location>
</feature>
<evidence type="ECO:0000256" key="1">
    <source>
        <dbReference type="ARBA" id="ARBA00004123"/>
    </source>
</evidence>
<dbReference type="PANTHER" id="PTHR13421:SF16">
    <property type="entry name" value="SNRNA-ACTIVATING PROTEIN COMPLEX SUBUNIT 3"/>
    <property type="match status" value="1"/>
</dbReference>
<feature type="compositionally biased region" description="Basic and acidic residues" evidence="7">
    <location>
        <begin position="33"/>
        <end position="43"/>
    </location>
</feature>
<dbReference type="OrthoDB" id="46583at2759"/>
<dbReference type="GO" id="GO:0001046">
    <property type="term" value="F:core promoter sequence-specific DNA binding"/>
    <property type="evidence" value="ECO:0007669"/>
    <property type="project" value="TreeGrafter"/>
</dbReference>
<comment type="caution">
    <text evidence="8">The sequence shown here is derived from an EMBL/GenBank/DDBJ whole genome shotgun (WGS) entry which is preliminary data.</text>
</comment>
<dbReference type="GO" id="GO:0042795">
    <property type="term" value="P:snRNA transcription by RNA polymerase II"/>
    <property type="evidence" value="ECO:0007669"/>
    <property type="project" value="TreeGrafter"/>
</dbReference>
<feature type="compositionally biased region" description="Polar residues" evidence="7">
    <location>
        <begin position="57"/>
        <end position="83"/>
    </location>
</feature>
<evidence type="ECO:0000256" key="3">
    <source>
        <dbReference type="ARBA" id="ARBA00023015"/>
    </source>
</evidence>
<gene>
    <name evidence="8" type="ORF">CSUI_002200</name>
</gene>
<keyword evidence="3" id="KW-0805">Transcription regulation</keyword>
<dbReference type="PANTHER" id="PTHR13421">
    <property type="entry name" value="SNRNA-ACTIVATING PROTEIN COMPLEX SUBUNIT 3"/>
    <property type="match status" value="1"/>
</dbReference>
<proteinExistence type="inferred from homology"/>
<feature type="region of interest" description="Disordered" evidence="7">
    <location>
        <begin position="509"/>
        <end position="566"/>
    </location>
</feature>